<name>E4XLZ5_OIKDI</name>
<keyword evidence="1" id="KW-0812">Transmembrane</keyword>
<feature type="transmembrane region" description="Helical" evidence="1">
    <location>
        <begin position="104"/>
        <end position="128"/>
    </location>
</feature>
<proteinExistence type="predicted"/>
<dbReference type="Proteomes" id="UP000001307">
    <property type="component" value="Unassembled WGS sequence"/>
</dbReference>
<organism evidence="2">
    <name type="scientific">Oikopleura dioica</name>
    <name type="common">Tunicate</name>
    <dbReference type="NCBI Taxonomy" id="34765"/>
    <lineage>
        <taxon>Eukaryota</taxon>
        <taxon>Metazoa</taxon>
        <taxon>Chordata</taxon>
        <taxon>Tunicata</taxon>
        <taxon>Appendicularia</taxon>
        <taxon>Copelata</taxon>
        <taxon>Oikopleuridae</taxon>
        <taxon>Oikopleura</taxon>
    </lineage>
</organism>
<keyword evidence="1" id="KW-1133">Transmembrane helix</keyword>
<reference evidence="2" key="1">
    <citation type="journal article" date="2010" name="Science">
        <title>Plasticity of animal genome architecture unmasked by rapid evolution of a pelagic tunicate.</title>
        <authorList>
            <person name="Denoeud F."/>
            <person name="Henriet S."/>
            <person name="Mungpakdee S."/>
            <person name="Aury J.M."/>
            <person name="Da Silva C."/>
            <person name="Brinkmann H."/>
            <person name="Mikhaleva J."/>
            <person name="Olsen L.C."/>
            <person name="Jubin C."/>
            <person name="Canestro C."/>
            <person name="Bouquet J.M."/>
            <person name="Danks G."/>
            <person name="Poulain J."/>
            <person name="Campsteijn C."/>
            <person name="Adamski M."/>
            <person name="Cross I."/>
            <person name="Yadetie F."/>
            <person name="Muffato M."/>
            <person name="Louis A."/>
            <person name="Butcher S."/>
            <person name="Tsagkogeorga G."/>
            <person name="Konrad A."/>
            <person name="Singh S."/>
            <person name="Jensen M.F."/>
            <person name="Cong E.H."/>
            <person name="Eikeseth-Otteraa H."/>
            <person name="Noel B."/>
            <person name="Anthouard V."/>
            <person name="Porcel B.M."/>
            <person name="Kachouri-Lafond R."/>
            <person name="Nishino A."/>
            <person name="Ugolini M."/>
            <person name="Chourrout P."/>
            <person name="Nishida H."/>
            <person name="Aasland R."/>
            <person name="Huzurbazar S."/>
            <person name="Westhof E."/>
            <person name="Delsuc F."/>
            <person name="Lehrach H."/>
            <person name="Reinhardt R."/>
            <person name="Weissenbach J."/>
            <person name="Roy S.W."/>
            <person name="Artiguenave F."/>
            <person name="Postlethwait J.H."/>
            <person name="Manak J.R."/>
            <person name="Thompson E.M."/>
            <person name="Jaillon O."/>
            <person name="Du Pasquier L."/>
            <person name="Boudinot P."/>
            <person name="Liberles D.A."/>
            <person name="Volff J.N."/>
            <person name="Philippe H."/>
            <person name="Lenhard B."/>
            <person name="Roest Crollius H."/>
            <person name="Wincker P."/>
            <person name="Chourrout D."/>
        </authorList>
    </citation>
    <scope>NUCLEOTIDE SEQUENCE [LARGE SCALE GENOMIC DNA]</scope>
</reference>
<dbReference type="EMBL" id="FN653073">
    <property type="protein sequence ID" value="CBY11002.1"/>
    <property type="molecule type" value="Genomic_DNA"/>
</dbReference>
<dbReference type="AlphaFoldDB" id="E4XLZ5"/>
<evidence type="ECO:0000313" key="3">
    <source>
        <dbReference type="Proteomes" id="UP000001307"/>
    </source>
</evidence>
<protein>
    <submittedName>
        <fullName evidence="2">Uncharacterized protein</fullName>
    </submittedName>
</protein>
<accession>E4XLZ5</accession>
<keyword evidence="3" id="KW-1185">Reference proteome</keyword>
<evidence type="ECO:0000256" key="1">
    <source>
        <dbReference type="SAM" id="Phobius"/>
    </source>
</evidence>
<evidence type="ECO:0000313" key="2">
    <source>
        <dbReference type="EMBL" id="CBY11002.1"/>
    </source>
</evidence>
<gene>
    <name evidence="2" type="ORF">GSOID_T00014742001</name>
</gene>
<keyword evidence="1" id="KW-0472">Membrane</keyword>
<dbReference type="InParanoid" id="E4XLZ5"/>
<dbReference type="OrthoDB" id="10300931at2759"/>
<sequence length="221" mass="25844">MLRVSRRFKVSDKWVKQNFEEDITLESTKKKLEENIFSKSLFRKEIKSEKKPYKLPWHRQLSKNSKTGYEIEQAIKEVPSNVKKGGISFTTLRLKKYLRAVQSAMFRTVLICLLPTMCVCFAHLNPWYTIDEHLMSQSRWKLARLKSHVESLKEAEQEQVTSMRALCEMKNITLEIKTTAEKLRENRQLEISPQFHPINIVIGQDTPEDLAAKTGYKLGVQ</sequence>